<evidence type="ECO:0000256" key="3">
    <source>
        <dbReference type="ARBA" id="ARBA00022989"/>
    </source>
</evidence>
<gene>
    <name evidence="6" type="ORF">BU16DRAFT_570725</name>
</gene>
<evidence type="ECO:0000313" key="6">
    <source>
        <dbReference type="EMBL" id="KAF2499824.1"/>
    </source>
</evidence>
<comment type="subcellular location">
    <subcellularLocation>
        <location evidence="1">Membrane</location>
    </subcellularLocation>
</comment>
<evidence type="ECO:0008006" key="8">
    <source>
        <dbReference type="Google" id="ProtNLM"/>
    </source>
</evidence>
<sequence length="156" mass="16788">MLSLLGSDKNISYFTIPPALILALSARFYSGLSGPGKKLFDRNDPRGFPETLKKADLDEALRGRLLRAEGCSANGFEALPLFAAAVTAGNSAGVSALTMNVLSLGWLASRVLYTYVYIWHQGTERLALGQAPLRFKVWAVGAMICMSMFVLAGLKA</sequence>
<dbReference type="PANTHER" id="PTHR35371">
    <property type="entry name" value="INNER MEMBRANE PROTEIN"/>
    <property type="match status" value="1"/>
</dbReference>
<keyword evidence="4 5" id="KW-0472">Membrane</keyword>
<dbReference type="Pfam" id="PF01124">
    <property type="entry name" value="MAPEG"/>
    <property type="match status" value="1"/>
</dbReference>
<protein>
    <recommendedName>
        <fullName evidence="8">Membrane-associated proteins in eicosanoid and glutathione metabolism</fullName>
    </recommendedName>
</protein>
<organism evidence="6 7">
    <name type="scientific">Lophium mytilinum</name>
    <dbReference type="NCBI Taxonomy" id="390894"/>
    <lineage>
        <taxon>Eukaryota</taxon>
        <taxon>Fungi</taxon>
        <taxon>Dikarya</taxon>
        <taxon>Ascomycota</taxon>
        <taxon>Pezizomycotina</taxon>
        <taxon>Dothideomycetes</taxon>
        <taxon>Pleosporomycetidae</taxon>
        <taxon>Mytilinidiales</taxon>
        <taxon>Mytilinidiaceae</taxon>
        <taxon>Lophium</taxon>
    </lineage>
</organism>
<reference evidence="6" key="1">
    <citation type="journal article" date="2020" name="Stud. Mycol.">
        <title>101 Dothideomycetes genomes: a test case for predicting lifestyles and emergence of pathogens.</title>
        <authorList>
            <person name="Haridas S."/>
            <person name="Albert R."/>
            <person name="Binder M."/>
            <person name="Bloem J."/>
            <person name="Labutti K."/>
            <person name="Salamov A."/>
            <person name="Andreopoulos B."/>
            <person name="Baker S."/>
            <person name="Barry K."/>
            <person name="Bills G."/>
            <person name="Bluhm B."/>
            <person name="Cannon C."/>
            <person name="Castanera R."/>
            <person name="Culley D."/>
            <person name="Daum C."/>
            <person name="Ezra D."/>
            <person name="Gonzalez J."/>
            <person name="Henrissat B."/>
            <person name="Kuo A."/>
            <person name="Liang C."/>
            <person name="Lipzen A."/>
            <person name="Lutzoni F."/>
            <person name="Magnuson J."/>
            <person name="Mondo S."/>
            <person name="Nolan M."/>
            <person name="Ohm R."/>
            <person name="Pangilinan J."/>
            <person name="Park H.-J."/>
            <person name="Ramirez L."/>
            <person name="Alfaro M."/>
            <person name="Sun H."/>
            <person name="Tritt A."/>
            <person name="Yoshinaga Y."/>
            <person name="Zwiers L.-H."/>
            <person name="Turgeon B."/>
            <person name="Goodwin S."/>
            <person name="Spatafora J."/>
            <person name="Crous P."/>
            <person name="Grigoriev I."/>
        </authorList>
    </citation>
    <scope>NUCLEOTIDE SEQUENCE</scope>
    <source>
        <strain evidence="6">CBS 269.34</strain>
    </source>
</reference>
<keyword evidence="3 5" id="KW-1133">Transmembrane helix</keyword>
<dbReference type="PANTHER" id="PTHR35371:SF1">
    <property type="entry name" value="BLR7753 PROTEIN"/>
    <property type="match status" value="1"/>
</dbReference>
<evidence type="ECO:0000256" key="4">
    <source>
        <dbReference type="ARBA" id="ARBA00023136"/>
    </source>
</evidence>
<accession>A0A6A6R647</accession>
<proteinExistence type="predicted"/>
<name>A0A6A6R647_9PEZI</name>
<dbReference type="Proteomes" id="UP000799750">
    <property type="component" value="Unassembled WGS sequence"/>
</dbReference>
<dbReference type="InterPro" id="IPR023352">
    <property type="entry name" value="MAPEG-like_dom_sf"/>
</dbReference>
<dbReference type="SUPFAM" id="SSF161084">
    <property type="entry name" value="MAPEG domain-like"/>
    <property type="match status" value="1"/>
</dbReference>
<feature type="transmembrane region" description="Helical" evidence="5">
    <location>
        <begin position="12"/>
        <end position="29"/>
    </location>
</feature>
<feature type="transmembrane region" description="Helical" evidence="5">
    <location>
        <begin position="135"/>
        <end position="154"/>
    </location>
</feature>
<dbReference type="AlphaFoldDB" id="A0A6A6R647"/>
<evidence type="ECO:0000256" key="5">
    <source>
        <dbReference type="SAM" id="Phobius"/>
    </source>
</evidence>
<keyword evidence="7" id="KW-1185">Reference proteome</keyword>
<dbReference type="InterPro" id="IPR001129">
    <property type="entry name" value="Membr-assoc_MAPEG"/>
</dbReference>
<evidence type="ECO:0000256" key="1">
    <source>
        <dbReference type="ARBA" id="ARBA00004370"/>
    </source>
</evidence>
<dbReference type="EMBL" id="MU004184">
    <property type="protein sequence ID" value="KAF2499824.1"/>
    <property type="molecule type" value="Genomic_DNA"/>
</dbReference>
<dbReference type="OrthoDB" id="2122304at2759"/>
<evidence type="ECO:0000313" key="7">
    <source>
        <dbReference type="Proteomes" id="UP000799750"/>
    </source>
</evidence>
<dbReference type="Gene3D" id="1.20.120.550">
    <property type="entry name" value="Membrane associated eicosanoid/glutathione metabolism-like domain"/>
    <property type="match status" value="1"/>
</dbReference>
<keyword evidence="2 5" id="KW-0812">Transmembrane</keyword>
<evidence type="ECO:0000256" key="2">
    <source>
        <dbReference type="ARBA" id="ARBA00022692"/>
    </source>
</evidence>
<dbReference type="GO" id="GO:0016020">
    <property type="term" value="C:membrane"/>
    <property type="evidence" value="ECO:0007669"/>
    <property type="project" value="UniProtKB-SubCell"/>
</dbReference>